<dbReference type="RefSeq" id="WP_023053462.1">
    <property type="nucleotide sequence ID" value="NZ_AWXA01000025.1"/>
</dbReference>
<evidence type="ECO:0000256" key="3">
    <source>
        <dbReference type="ARBA" id="ARBA00022475"/>
    </source>
</evidence>
<dbReference type="EMBL" id="AWXA01000025">
    <property type="protein sequence ID" value="ERT60248.1"/>
    <property type="molecule type" value="Genomic_DNA"/>
</dbReference>
<dbReference type="OrthoDB" id="9776324at2"/>
<name>U7UP49_9FIRM</name>
<keyword evidence="6 7" id="KW-0472">Membrane</keyword>
<keyword evidence="9" id="KW-1185">Reference proteome</keyword>
<dbReference type="AlphaFoldDB" id="U7UP49"/>
<dbReference type="GO" id="GO:0005886">
    <property type="term" value="C:plasma membrane"/>
    <property type="evidence" value="ECO:0007669"/>
    <property type="project" value="UniProtKB-SubCell"/>
</dbReference>
<keyword evidence="5 7" id="KW-1133">Transmembrane helix</keyword>
<dbReference type="InterPro" id="IPR048279">
    <property type="entry name" value="MdtK-like"/>
</dbReference>
<keyword evidence="4 7" id="KW-0812">Transmembrane</keyword>
<keyword evidence="2" id="KW-0813">Transport</keyword>
<dbReference type="InterPro" id="IPR002528">
    <property type="entry name" value="MATE_fam"/>
</dbReference>
<dbReference type="PANTHER" id="PTHR43549:SF3">
    <property type="entry name" value="MULTIDRUG RESISTANCE PROTEIN YPNP-RELATED"/>
    <property type="match status" value="1"/>
</dbReference>
<proteinExistence type="predicted"/>
<evidence type="ECO:0000256" key="1">
    <source>
        <dbReference type="ARBA" id="ARBA00004651"/>
    </source>
</evidence>
<feature type="transmembrane region" description="Helical" evidence="7">
    <location>
        <begin position="385"/>
        <end position="405"/>
    </location>
</feature>
<gene>
    <name evidence="8" type="ORF">HMPREF1250_0966</name>
</gene>
<evidence type="ECO:0000256" key="4">
    <source>
        <dbReference type="ARBA" id="ARBA00022692"/>
    </source>
</evidence>
<reference evidence="8 9" key="1">
    <citation type="submission" date="2013-09" db="EMBL/GenBank/DDBJ databases">
        <authorList>
            <person name="Durkin A.S."/>
            <person name="Haft D.R."/>
            <person name="McCorrison J."/>
            <person name="Torralba M."/>
            <person name="Gillis M."/>
            <person name="Haft D.H."/>
            <person name="Methe B."/>
            <person name="Sutton G."/>
            <person name="Nelson K.E."/>
        </authorList>
    </citation>
    <scope>NUCLEOTIDE SEQUENCE [LARGE SCALE GENOMIC DNA]</scope>
    <source>
        <strain evidence="8 9">BV3C16-1</strain>
    </source>
</reference>
<keyword evidence="3" id="KW-1003">Cell membrane</keyword>
<feature type="transmembrane region" description="Helical" evidence="7">
    <location>
        <begin position="98"/>
        <end position="119"/>
    </location>
</feature>
<dbReference type="PANTHER" id="PTHR43549">
    <property type="entry name" value="MULTIDRUG RESISTANCE PROTEIN YPNP-RELATED"/>
    <property type="match status" value="1"/>
</dbReference>
<feature type="transmembrane region" description="Helical" evidence="7">
    <location>
        <begin position="315"/>
        <end position="334"/>
    </location>
</feature>
<sequence>MVRSMTEGNPLKLIVAFTVPLLIGNVFQQFYNIADVIIVGRVIGVNALAAVGSTAPIFMALLGMTIGLASGFTVVTAQRFGAGDYDGVRRSVATSASLSFLLIGILIVAAHFLLPQILSLMNVSSMLYDDAFHYISIIAQGLLVMMLYNLLSCICRALGDSRTPLYFLIVSSILNVGLALVFIQRFRWGVPGSAVALVVAQGISAVLCFLYIKKRFPLLRLKREDWRLDREFAWLHLRIGMPMAAQFTIISLGIIVVQSVCNTFGAETIAAFISATRIEQLAMQPMISFGIAIAVFTAQNYGAQKYDRIRQGVRQCSLLLFCLCAVSALAMYLFGRELISLFLTETNDFLLDQASLYLHMSVPCYVFLGQIFVYRNTLQGMGISVVPFASSVLELVLRGAAALILAQIWGYFGICAASPICWVAACFFTTGCYFYFSRSLPVKR</sequence>
<evidence type="ECO:0000256" key="5">
    <source>
        <dbReference type="ARBA" id="ARBA00022989"/>
    </source>
</evidence>
<feature type="transmembrane region" description="Helical" evidence="7">
    <location>
        <begin position="411"/>
        <end position="436"/>
    </location>
</feature>
<organism evidence="8 9">
    <name type="scientific">Megasphaera vaginalis</name>
    <name type="common">ex Srinivasan et al. 2021</name>
    <dbReference type="NCBI Taxonomy" id="1111454"/>
    <lineage>
        <taxon>Bacteria</taxon>
        <taxon>Bacillati</taxon>
        <taxon>Bacillota</taxon>
        <taxon>Negativicutes</taxon>
        <taxon>Veillonellales</taxon>
        <taxon>Veillonellaceae</taxon>
        <taxon>Megasphaera</taxon>
    </lineage>
</organism>
<evidence type="ECO:0000256" key="6">
    <source>
        <dbReference type="ARBA" id="ARBA00023136"/>
    </source>
</evidence>
<dbReference type="PATRIC" id="fig|1111454.3.peg.948"/>
<dbReference type="Pfam" id="PF01554">
    <property type="entry name" value="MatE"/>
    <property type="match status" value="2"/>
</dbReference>
<evidence type="ECO:0000256" key="7">
    <source>
        <dbReference type="SAM" id="Phobius"/>
    </source>
</evidence>
<feature type="transmembrane region" description="Helical" evidence="7">
    <location>
        <begin position="163"/>
        <end position="183"/>
    </location>
</feature>
<dbReference type="STRING" id="1111454.HMPREF1250_0966"/>
<dbReference type="eggNOG" id="COG0534">
    <property type="taxonomic scope" value="Bacteria"/>
</dbReference>
<feature type="transmembrane region" description="Helical" evidence="7">
    <location>
        <begin position="354"/>
        <end position="373"/>
    </location>
</feature>
<dbReference type="Proteomes" id="UP000017090">
    <property type="component" value="Unassembled WGS sequence"/>
</dbReference>
<dbReference type="GO" id="GO:0015297">
    <property type="term" value="F:antiporter activity"/>
    <property type="evidence" value="ECO:0007669"/>
    <property type="project" value="InterPro"/>
</dbReference>
<feature type="transmembrane region" description="Helical" evidence="7">
    <location>
        <begin position="57"/>
        <end position="77"/>
    </location>
</feature>
<evidence type="ECO:0000313" key="9">
    <source>
        <dbReference type="Proteomes" id="UP000017090"/>
    </source>
</evidence>
<feature type="transmembrane region" description="Helical" evidence="7">
    <location>
        <begin position="131"/>
        <end position="151"/>
    </location>
</feature>
<feature type="transmembrane region" description="Helical" evidence="7">
    <location>
        <begin position="286"/>
        <end position="303"/>
    </location>
</feature>
<evidence type="ECO:0000256" key="2">
    <source>
        <dbReference type="ARBA" id="ARBA00022448"/>
    </source>
</evidence>
<accession>U7UP49</accession>
<comment type="caution">
    <text evidence="8">The sequence shown here is derived from an EMBL/GenBank/DDBJ whole genome shotgun (WGS) entry which is preliminary data.</text>
</comment>
<comment type="subcellular location">
    <subcellularLocation>
        <location evidence="1">Cell membrane</location>
        <topology evidence="1">Multi-pass membrane protein</topology>
    </subcellularLocation>
</comment>
<evidence type="ECO:0000313" key="8">
    <source>
        <dbReference type="EMBL" id="ERT60248.1"/>
    </source>
</evidence>
<feature type="transmembrane region" description="Helical" evidence="7">
    <location>
        <begin position="189"/>
        <end position="212"/>
    </location>
</feature>
<protein>
    <submittedName>
        <fullName evidence="8">MATE efflux family protein</fullName>
    </submittedName>
</protein>
<dbReference type="NCBIfam" id="TIGR00797">
    <property type="entry name" value="matE"/>
    <property type="match status" value="1"/>
</dbReference>
<dbReference type="GO" id="GO:0042910">
    <property type="term" value="F:xenobiotic transmembrane transporter activity"/>
    <property type="evidence" value="ECO:0007669"/>
    <property type="project" value="InterPro"/>
</dbReference>
<dbReference type="InterPro" id="IPR052031">
    <property type="entry name" value="Membrane_Transporter-Flippase"/>
</dbReference>
<dbReference type="CDD" id="cd13138">
    <property type="entry name" value="MATE_yoeA_like"/>
    <property type="match status" value="1"/>
</dbReference>
<dbReference type="PIRSF" id="PIRSF006603">
    <property type="entry name" value="DinF"/>
    <property type="match status" value="1"/>
</dbReference>